<name>A0ABM8UN85_9BACT</name>
<comment type="caution">
    <text evidence="2">The sequence shown here is derived from an EMBL/GenBank/DDBJ whole genome shotgun (WGS) entry which is preliminary data.</text>
</comment>
<feature type="chain" id="PRO_5046411963" description="DUF3826 domain-containing protein" evidence="1">
    <location>
        <begin position="22"/>
        <end position="198"/>
    </location>
</feature>
<protein>
    <recommendedName>
        <fullName evidence="4">DUF3826 domain-containing protein</fullName>
    </recommendedName>
</protein>
<sequence length="198" mass="22551">MNTRNSIVYLVMLFVSLKAYSQNSAQEELNYAKTLDQRASKIVNTLEIADSAKYNRVKSLIVNQYRELNAIHEGKKAKVGTEETAASRLTLLHSEYLKKLSAELTSEQVDAVKNGMTFNVLAVTNKAYQDMIPSLQPDEKTQINTWLVEARELAMDAGSSEEKHQIFGKYKGRINNYLAKRGYDLQKERAAWNARLKR</sequence>
<dbReference type="InterPro" id="IPR024284">
    <property type="entry name" value="DUF3826"/>
</dbReference>
<keyword evidence="3" id="KW-1185">Reference proteome</keyword>
<evidence type="ECO:0008006" key="4">
    <source>
        <dbReference type="Google" id="ProtNLM"/>
    </source>
</evidence>
<proteinExistence type="predicted"/>
<dbReference type="EMBL" id="CAJRAU010000002">
    <property type="protein sequence ID" value="CAG5068958.1"/>
    <property type="molecule type" value="Genomic_DNA"/>
</dbReference>
<dbReference type="RefSeq" id="WP_215233069.1">
    <property type="nucleotide sequence ID" value="NZ_CAJRAU010000002.1"/>
</dbReference>
<accession>A0ABM8UN85</accession>
<reference evidence="2 3" key="1">
    <citation type="submission" date="2021-04" db="EMBL/GenBank/DDBJ databases">
        <authorList>
            <person name="Rodrigo-Torres L."/>
            <person name="Arahal R. D."/>
            <person name="Lucena T."/>
        </authorList>
    </citation>
    <scope>NUCLEOTIDE SEQUENCE [LARGE SCALE GENOMIC DNA]</scope>
    <source>
        <strain evidence="2 3">CECT 9623</strain>
    </source>
</reference>
<organism evidence="2 3">
    <name type="scientific">Dyadobacter linearis</name>
    <dbReference type="NCBI Taxonomy" id="2823330"/>
    <lineage>
        <taxon>Bacteria</taxon>
        <taxon>Pseudomonadati</taxon>
        <taxon>Bacteroidota</taxon>
        <taxon>Cytophagia</taxon>
        <taxon>Cytophagales</taxon>
        <taxon>Spirosomataceae</taxon>
        <taxon>Dyadobacter</taxon>
    </lineage>
</organism>
<keyword evidence="1" id="KW-0732">Signal</keyword>
<evidence type="ECO:0000313" key="2">
    <source>
        <dbReference type="EMBL" id="CAG5068958.1"/>
    </source>
</evidence>
<feature type="signal peptide" evidence="1">
    <location>
        <begin position="1"/>
        <end position="21"/>
    </location>
</feature>
<evidence type="ECO:0000256" key="1">
    <source>
        <dbReference type="SAM" id="SignalP"/>
    </source>
</evidence>
<evidence type="ECO:0000313" key="3">
    <source>
        <dbReference type="Proteomes" id="UP000679725"/>
    </source>
</evidence>
<gene>
    <name evidence="2" type="ORF">DYBT9623_01691</name>
</gene>
<dbReference type="Pfam" id="PF12875">
    <property type="entry name" value="DUF3826"/>
    <property type="match status" value="2"/>
</dbReference>
<dbReference type="Proteomes" id="UP000679725">
    <property type="component" value="Unassembled WGS sequence"/>
</dbReference>